<dbReference type="PROSITE" id="PS50110">
    <property type="entry name" value="RESPONSE_REGULATORY"/>
    <property type="match status" value="1"/>
</dbReference>
<dbReference type="PANTHER" id="PTHR42713:SF3">
    <property type="entry name" value="TRANSCRIPTIONAL REGULATORY PROTEIN HPTR"/>
    <property type="match status" value="1"/>
</dbReference>
<name>A0A7X2YZU0_9BACL</name>
<dbReference type="EMBL" id="WNZW01000002">
    <property type="protein sequence ID" value="MUG44823.1"/>
    <property type="molecule type" value="Genomic_DNA"/>
</dbReference>
<dbReference type="Gene3D" id="3.40.50.2300">
    <property type="match status" value="1"/>
</dbReference>
<dbReference type="PROSITE" id="PS00041">
    <property type="entry name" value="HTH_ARAC_FAMILY_1"/>
    <property type="match status" value="1"/>
</dbReference>
<dbReference type="InterPro" id="IPR051552">
    <property type="entry name" value="HptR"/>
</dbReference>
<evidence type="ECO:0000256" key="9">
    <source>
        <dbReference type="SAM" id="Coils"/>
    </source>
</evidence>
<evidence type="ECO:0000259" key="12">
    <source>
        <dbReference type="PROSITE" id="PS50110"/>
    </source>
</evidence>
<keyword evidence="4" id="KW-0902">Two-component regulatory system</keyword>
<evidence type="ECO:0000256" key="5">
    <source>
        <dbReference type="ARBA" id="ARBA00023015"/>
    </source>
</evidence>
<dbReference type="Pfam" id="PF00072">
    <property type="entry name" value="Response_reg"/>
    <property type="match status" value="1"/>
</dbReference>
<evidence type="ECO:0000256" key="1">
    <source>
        <dbReference type="ARBA" id="ARBA00004496"/>
    </source>
</evidence>
<dbReference type="GO" id="GO:0043565">
    <property type="term" value="F:sequence-specific DNA binding"/>
    <property type="evidence" value="ECO:0007669"/>
    <property type="project" value="InterPro"/>
</dbReference>
<keyword evidence="7" id="KW-0804">Transcription</keyword>
<evidence type="ECO:0000256" key="2">
    <source>
        <dbReference type="ARBA" id="ARBA00022490"/>
    </source>
</evidence>
<keyword evidence="9" id="KW-0175">Coiled coil</keyword>
<dbReference type="InterPro" id="IPR011006">
    <property type="entry name" value="CheY-like_superfamily"/>
</dbReference>
<evidence type="ECO:0000259" key="11">
    <source>
        <dbReference type="PROSITE" id="PS01124"/>
    </source>
</evidence>
<feature type="domain" description="HTH araC/xylS-type" evidence="11">
    <location>
        <begin position="427"/>
        <end position="525"/>
    </location>
</feature>
<dbReference type="PROSITE" id="PS01124">
    <property type="entry name" value="HTH_ARAC_FAMILY_2"/>
    <property type="match status" value="1"/>
</dbReference>
<comment type="subcellular location">
    <subcellularLocation>
        <location evidence="1">Cytoplasm</location>
    </subcellularLocation>
</comment>
<dbReference type="InterPro" id="IPR020449">
    <property type="entry name" value="Tscrpt_reg_AraC-type_HTH"/>
</dbReference>
<evidence type="ECO:0000256" key="7">
    <source>
        <dbReference type="ARBA" id="ARBA00023163"/>
    </source>
</evidence>
<evidence type="ECO:0000256" key="4">
    <source>
        <dbReference type="ARBA" id="ARBA00023012"/>
    </source>
</evidence>
<keyword evidence="5" id="KW-0805">Transcription regulation</keyword>
<sequence length="547" mass="63281">MDIKALLIDDEPLILNHLKNAIPWKEMQIELVGTARNGVKGLELVMEFEPDIILCDIRMPLMDGLEFLREIRRLGYETEVIMLTGYQEFEYARLALQHGVKDYILKPINYTELEAAIGKLADEVRSRRSEKRCAERQLQRMIGLANEKMMFDVLMGFAADVPRWGLEEEQGRELQYALFLVDLDDYAQRTVSWTEQERKLWNFAVRNVLQEAIPGQKPHYIVVQMRQGEWCVLLEFERSGNAASSPQMQEWAREIQRAVKDHIKLTVSLAWEQGPLEIGGLSQTYMKLQRGLMLQAGHEQLLPMTEDALARDAAAVSEWQIVEEITSGLKMYDKSKVEQGLGQLKANLPHISERSALGIEKFLQYSIIHLLREMRELDFMNSREEGKMWQHLQHSQNVKDLLNVISELENHIRELEINKKSSELLMISAGEYIQRNLSTDIGVDDIASHLNISSSYFSHLFKNHYGETFVEHLRKQRMELAKTMLRLTSRSVTEIGVLVGYSDRRYFSKVFQRYTGVTPTEYREQEEERGSGIEPEKAGADSNKQQI</sequence>
<keyword evidence="6" id="KW-0238">DNA-binding</keyword>
<dbReference type="SUPFAM" id="SSF46689">
    <property type="entry name" value="Homeodomain-like"/>
    <property type="match status" value="2"/>
</dbReference>
<dbReference type="InterPro" id="IPR018060">
    <property type="entry name" value="HTH_AraC"/>
</dbReference>
<reference evidence="13 14" key="1">
    <citation type="submission" date="2019-11" db="EMBL/GenBank/DDBJ databases">
        <title>Draft genome sequences of five Paenibacillus species of dairy origin.</title>
        <authorList>
            <person name="Olajide A.M."/>
            <person name="Chen S."/>
            <person name="Lapointe G."/>
        </authorList>
    </citation>
    <scope>NUCLEOTIDE SEQUENCE [LARGE SCALE GENOMIC DNA]</scope>
    <source>
        <strain evidence="13 14">12CR55</strain>
    </source>
</reference>
<dbReference type="InterPro" id="IPR009057">
    <property type="entry name" value="Homeodomain-like_sf"/>
</dbReference>
<dbReference type="GO" id="GO:0005737">
    <property type="term" value="C:cytoplasm"/>
    <property type="evidence" value="ECO:0007669"/>
    <property type="project" value="UniProtKB-SubCell"/>
</dbReference>
<dbReference type="GO" id="GO:0003700">
    <property type="term" value="F:DNA-binding transcription factor activity"/>
    <property type="evidence" value="ECO:0007669"/>
    <property type="project" value="InterPro"/>
</dbReference>
<dbReference type="GO" id="GO:0000160">
    <property type="term" value="P:phosphorelay signal transduction system"/>
    <property type="evidence" value="ECO:0007669"/>
    <property type="project" value="UniProtKB-KW"/>
</dbReference>
<dbReference type="RefSeq" id="WP_330163304.1">
    <property type="nucleotide sequence ID" value="NZ_WNZW01000002.1"/>
</dbReference>
<dbReference type="InterPro" id="IPR001789">
    <property type="entry name" value="Sig_transdc_resp-reg_receiver"/>
</dbReference>
<evidence type="ECO:0000256" key="6">
    <source>
        <dbReference type="ARBA" id="ARBA00023125"/>
    </source>
</evidence>
<dbReference type="Proteomes" id="UP000447876">
    <property type="component" value="Unassembled WGS sequence"/>
</dbReference>
<keyword evidence="2" id="KW-0963">Cytoplasm</keyword>
<dbReference type="SMART" id="SM00342">
    <property type="entry name" value="HTH_ARAC"/>
    <property type="match status" value="1"/>
</dbReference>
<feature type="compositionally biased region" description="Basic and acidic residues" evidence="10">
    <location>
        <begin position="521"/>
        <end position="539"/>
    </location>
</feature>
<gene>
    <name evidence="13" type="ORF">GNP95_07410</name>
</gene>
<accession>A0A7X2YZU0</accession>
<dbReference type="SMART" id="SM00448">
    <property type="entry name" value="REC"/>
    <property type="match status" value="1"/>
</dbReference>
<evidence type="ECO:0000256" key="3">
    <source>
        <dbReference type="ARBA" id="ARBA00022553"/>
    </source>
</evidence>
<evidence type="ECO:0000313" key="13">
    <source>
        <dbReference type="EMBL" id="MUG44823.1"/>
    </source>
</evidence>
<dbReference type="InterPro" id="IPR018062">
    <property type="entry name" value="HTH_AraC-typ_CS"/>
</dbReference>
<evidence type="ECO:0000256" key="10">
    <source>
        <dbReference type="SAM" id="MobiDB-lite"/>
    </source>
</evidence>
<feature type="domain" description="Response regulatory" evidence="12">
    <location>
        <begin position="4"/>
        <end position="121"/>
    </location>
</feature>
<dbReference type="CDD" id="cd17536">
    <property type="entry name" value="REC_YesN-like"/>
    <property type="match status" value="1"/>
</dbReference>
<dbReference type="PANTHER" id="PTHR42713">
    <property type="entry name" value="HISTIDINE KINASE-RELATED"/>
    <property type="match status" value="1"/>
</dbReference>
<dbReference type="Pfam" id="PF12833">
    <property type="entry name" value="HTH_18"/>
    <property type="match status" value="1"/>
</dbReference>
<proteinExistence type="predicted"/>
<feature type="coiled-coil region" evidence="9">
    <location>
        <begin position="398"/>
        <end position="425"/>
    </location>
</feature>
<evidence type="ECO:0000256" key="8">
    <source>
        <dbReference type="PROSITE-ProRule" id="PRU00169"/>
    </source>
</evidence>
<protein>
    <submittedName>
        <fullName evidence="13">Response regulator</fullName>
    </submittedName>
</protein>
<dbReference type="AlphaFoldDB" id="A0A7X2YZU0"/>
<evidence type="ECO:0000313" key="14">
    <source>
        <dbReference type="Proteomes" id="UP000447876"/>
    </source>
</evidence>
<feature type="region of interest" description="Disordered" evidence="10">
    <location>
        <begin position="520"/>
        <end position="547"/>
    </location>
</feature>
<keyword evidence="3 8" id="KW-0597">Phosphoprotein</keyword>
<feature type="modified residue" description="4-aspartylphosphate" evidence="8">
    <location>
        <position position="56"/>
    </location>
</feature>
<comment type="caution">
    <text evidence="13">The sequence shown here is derived from an EMBL/GenBank/DDBJ whole genome shotgun (WGS) entry which is preliminary data.</text>
</comment>
<dbReference type="SUPFAM" id="SSF52172">
    <property type="entry name" value="CheY-like"/>
    <property type="match status" value="1"/>
</dbReference>
<dbReference type="PRINTS" id="PR00032">
    <property type="entry name" value="HTHARAC"/>
</dbReference>
<organism evidence="13 14">
    <name type="scientific">Paenibacillus woosongensis</name>
    <dbReference type="NCBI Taxonomy" id="307580"/>
    <lineage>
        <taxon>Bacteria</taxon>
        <taxon>Bacillati</taxon>
        <taxon>Bacillota</taxon>
        <taxon>Bacilli</taxon>
        <taxon>Bacillales</taxon>
        <taxon>Paenibacillaceae</taxon>
        <taxon>Paenibacillus</taxon>
    </lineage>
</organism>
<dbReference type="Gene3D" id="1.10.10.60">
    <property type="entry name" value="Homeodomain-like"/>
    <property type="match status" value="2"/>
</dbReference>